<dbReference type="EMBL" id="WIXK01000001">
    <property type="protein sequence ID" value="MQY41151.1"/>
    <property type="molecule type" value="Genomic_DNA"/>
</dbReference>
<dbReference type="AlphaFoldDB" id="A0A844ASZ4"/>
<dbReference type="Proteomes" id="UP000436694">
    <property type="component" value="Unassembled WGS sequence"/>
</dbReference>
<dbReference type="RefSeq" id="WP_153544088.1">
    <property type="nucleotide sequence ID" value="NZ_WIXK01000001.1"/>
</dbReference>
<proteinExistence type="predicted"/>
<evidence type="ECO:0000313" key="3">
    <source>
        <dbReference type="Proteomes" id="UP000436694"/>
    </source>
</evidence>
<dbReference type="InterPro" id="IPR024402">
    <property type="entry name" value="DUF2726"/>
</dbReference>
<name>A0A844ASZ4_9RHOB</name>
<feature type="domain" description="DUF2726" evidence="1">
    <location>
        <begin position="81"/>
        <end position="203"/>
    </location>
</feature>
<organism evidence="2 3">
    <name type="scientific">Tritonibacter aquimaris</name>
    <dbReference type="NCBI Taxonomy" id="2663379"/>
    <lineage>
        <taxon>Bacteria</taxon>
        <taxon>Pseudomonadati</taxon>
        <taxon>Pseudomonadota</taxon>
        <taxon>Alphaproteobacteria</taxon>
        <taxon>Rhodobacterales</taxon>
        <taxon>Paracoccaceae</taxon>
        <taxon>Tritonibacter</taxon>
    </lineage>
</organism>
<protein>
    <submittedName>
        <fullName evidence="2">DUF2726 domain-containing protein</fullName>
    </submittedName>
</protein>
<sequence>MSVEFVLLLLAVGLFLLLSYWGGGRRAARRRARKRLGRDSRPYRETVAAAGAAGDKAGDMAGGTAAMDNTPLRADLTFEKRRVMHGSELQLLSKVEQIANEQGAGHRVMAQISLGELIQPQQLRAPQNTSDAALASIYESRVGLVVLDSTGVVVLVVEALPSYPGQDAVLLRDAVKREALRRAGIPVVEVEQGVALSALRDQMLRHLAEPALEMG</sequence>
<evidence type="ECO:0000313" key="2">
    <source>
        <dbReference type="EMBL" id="MQY41151.1"/>
    </source>
</evidence>
<dbReference type="Pfam" id="PF10881">
    <property type="entry name" value="DUF2726"/>
    <property type="match status" value="1"/>
</dbReference>
<accession>A0A844ASZ4</accession>
<evidence type="ECO:0000259" key="1">
    <source>
        <dbReference type="Pfam" id="PF10881"/>
    </source>
</evidence>
<gene>
    <name evidence="2" type="ORF">GG681_00705</name>
</gene>
<keyword evidence="3" id="KW-1185">Reference proteome</keyword>
<comment type="caution">
    <text evidence="2">The sequence shown here is derived from an EMBL/GenBank/DDBJ whole genome shotgun (WGS) entry which is preliminary data.</text>
</comment>
<reference evidence="2 3" key="1">
    <citation type="submission" date="2019-10" db="EMBL/GenBank/DDBJ databases">
        <title>Epibacterium sp. nov., isolated from seawater.</title>
        <authorList>
            <person name="Zhang X."/>
            <person name="Li N."/>
        </authorList>
    </citation>
    <scope>NUCLEOTIDE SEQUENCE [LARGE SCALE GENOMIC DNA]</scope>
    <source>
        <strain evidence="2 3">SM1969</strain>
    </source>
</reference>